<name>A0A7J5YGM5_DISMA</name>
<keyword evidence="3" id="KW-0720">Serine protease</keyword>
<evidence type="ECO:0000256" key="1">
    <source>
        <dbReference type="ARBA" id="ARBA00022670"/>
    </source>
</evidence>
<dbReference type="PROSITE" id="PS51892">
    <property type="entry name" value="SUBTILASE"/>
    <property type="match status" value="1"/>
</dbReference>
<accession>A0A7J5YGM5</accession>
<feature type="domain" description="Peptidase S8/S53" evidence="5">
    <location>
        <begin position="13"/>
        <end position="37"/>
    </location>
</feature>
<dbReference type="SUPFAM" id="SSF52743">
    <property type="entry name" value="Subtilisin-like"/>
    <property type="match status" value="1"/>
</dbReference>
<evidence type="ECO:0000313" key="7">
    <source>
        <dbReference type="Proteomes" id="UP000518266"/>
    </source>
</evidence>
<dbReference type="Pfam" id="PF00082">
    <property type="entry name" value="Peptidase_S8"/>
    <property type="match status" value="2"/>
</dbReference>
<dbReference type="EMBL" id="JAAKFY010000012">
    <property type="protein sequence ID" value="KAF3848646.1"/>
    <property type="molecule type" value="Genomic_DNA"/>
</dbReference>
<dbReference type="PANTHER" id="PTHR42884">
    <property type="entry name" value="PROPROTEIN CONVERTASE SUBTILISIN/KEXIN-RELATED"/>
    <property type="match status" value="1"/>
</dbReference>
<protein>
    <recommendedName>
        <fullName evidence="5">Peptidase S8/S53 domain-containing protein</fullName>
    </recommendedName>
</protein>
<dbReference type="PROSITE" id="PS00136">
    <property type="entry name" value="SUBTILASE_ASP"/>
    <property type="match status" value="1"/>
</dbReference>
<sequence>MNIVGAWRRGFSGKGVVVSVLDDGIEGEHPDLKPNYIFAGAAFGPKVSERIGSDSKRLIHLSVQRTAMGLRVQGRSLQLLTTHTAPSEFLSTLASAVRASDDMKQERTRTSGGIRMLDGDVTDMVEAQSLSFRPHQLGPEDDGATLEGPGPLTRLALENGVKNGRRGRGSVFVWSSGSGGLRGDHCSCDGYSSSIYTVTLGPQKSCSRTTADSSLSSSVGAGVIALTLQANPLLTWRDVQTLFVRTSKSHRLPDPDWSVNGAGFRVSHLYGFGLLDAEAMVLEAQRWRRVPAQRRCVQEDRQISRYRTVAPRD</sequence>
<dbReference type="GO" id="GO:0004252">
    <property type="term" value="F:serine-type endopeptidase activity"/>
    <property type="evidence" value="ECO:0007669"/>
    <property type="project" value="InterPro"/>
</dbReference>
<evidence type="ECO:0000256" key="3">
    <source>
        <dbReference type="ARBA" id="ARBA00022825"/>
    </source>
</evidence>
<gene>
    <name evidence="6" type="ORF">F7725_015143</name>
</gene>
<comment type="caution">
    <text evidence="4">Lacks conserved residue(s) required for the propagation of feature annotation.</text>
</comment>
<reference evidence="6 7" key="1">
    <citation type="submission" date="2020-03" db="EMBL/GenBank/DDBJ databases">
        <title>Dissostichus mawsoni Genome sequencing and assembly.</title>
        <authorList>
            <person name="Park H."/>
        </authorList>
    </citation>
    <scope>NUCLEOTIDE SEQUENCE [LARGE SCALE GENOMIC DNA]</scope>
    <source>
        <strain evidence="6">DM0001</strain>
        <tissue evidence="6">Muscle</tissue>
    </source>
</reference>
<keyword evidence="1" id="KW-0645">Protease</keyword>
<dbReference type="Proteomes" id="UP000518266">
    <property type="component" value="Unassembled WGS sequence"/>
</dbReference>
<keyword evidence="7" id="KW-1185">Reference proteome</keyword>
<dbReference type="InterPro" id="IPR015500">
    <property type="entry name" value="Peptidase_S8_subtilisin-rel"/>
</dbReference>
<dbReference type="InterPro" id="IPR000209">
    <property type="entry name" value="Peptidase_S8/S53_dom"/>
</dbReference>
<dbReference type="OrthoDB" id="300641at2759"/>
<organism evidence="6 7">
    <name type="scientific">Dissostichus mawsoni</name>
    <name type="common">Antarctic cod</name>
    <dbReference type="NCBI Taxonomy" id="36200"/>
    <lineage>
        <taxon>Eukaryota</taxon>
        <taxon>Metazoa</taxon>
        <taxon>Chordata</taxon>
        <taxon>Craniata</taxon>
        <taxon>Vertebrata</taxon>
        <taxon>Euteleostomi</taxon>
        <taxon>Actinopterygii</taxon>
        <taxon>Neopterygii</taxon>
        <taxon>Teleostei</taxon>
        <taxon>Neoteleostei</taxon>
        <taxon>Acanthomorphata</taxon>
        <taxon>Eupercaria</taxon>
        <taxon>Perciformes</taxon>
        <taxon>Notothenioidei</taxon>
        <taxon>Nototheniidae</taxon>
        <taxon>Dissostichus</taxon>
    </lineage>
</organism>
<feature type="domain" description="Peptidase S8/S53" evidence="5">
    <location>
        <begin position="189"/>
        <end position="273"/>
    </location>
</feature>
<dbReference type="GO" id="GO:0000139">
    <property type="term" value="C:Golgi membrane"/>
    <property type="evidence" value="ECO:0007669"/>
    <property type="project" value="TreeGrafter"/>
</dbReference>
<dbReference type="GO" id="GO:0016486">
    <property type="term" value="P:peptide hormone processing"/>
    <property type="evidence" value="ECO:0007669"/>
    <property type="project" value="TreeGrafter"/>
</dbReference>
<keyword evidence="2" id="KW-0378">Hydrolase</keyword>
<evidence type="ECO:0000259" key="5">
    <source>
        <dbReference type="Pfam" id="PF00082"/>
    </source>
</evidence>
<evidence type="ECO:0000256" key="4">
    <source>
        <dbReference type="PROSITE-ProRule" id="PRU01240"/>
    </source>
</evidence>
<dbReference type="PRINTS" id="PR00723">
    <property type="entry name" value="SUBTILISIN"/>
</dbReference>
<comment type="similarity">
    <text evidence="4">Belongs to the peptidase S8 family.</text>
</comment>
<dbReference type="Gene3D" id="3.40.50.200">
    <property type="entry name" value="Peptidase S8/S53 domain"/>
    <property type="match status" value="2"/>
</dbReference>
<dbReference type="PANTHER" id="PTHR42884:SF30">
    <property type="entry name" value="PROPROTEIN CONVERTASE SUBTILISIN_KEXIN TYPE 5"/>
    <property type="match status" value="1"/>
</dbReference>
<evidence type="ECO:0000256" key="2">
    <source>
        <dbReference type="ARBA" id="ARBA00022801"/>
    </source>
</evidence>
<dbReference type="InterPro" id="IPR036852">
    <property type="entry name" value="Peptidase_S8/S53_dom_sf"/>
</dbReference>
<comment type="caution">
    <text evidence="6">The sequence shown here is derived from an EMBL/GenBank/DDBJ whole genome shotgun (WGS) entry which is preliminary data.</text>
</comment>
<proteinExistence type="inferred from homology"/>
<dbReference type="InterPro" id="IPR023827">
    <property type="entry name" value="Peptidase_S8_Asp-AS"/>
</dbReference>
<evidence type="ECO:0000313" key="6">
    <source>
        <dbReference type="EMBL" id="KAF3848646.1"/>
    </source>
</evidence>
<dbReference type="AlphaFoldDB" id="A0A7J5YGM5"/>
<dbReference type="GO" id="GO:0005802">
    <property type="term" value="C:trans-Golgi network"/>
    <property type="evidence" value="ECO:0007669"/>
    <property type="project" value="TreeGrafter"/>
</dbReference>
<feature type="non-terminal residue" evidence="6">
    <location>
        <position position="313"/>
    </location>
</feature>